<dbReference type="AlphaFoldDB" id="A0A9D1HSA6"/>
<evidence type="ECO:0000313" key="3">
    <source>
        <dbReference type="Proteomes" id="UP000824175"/>
    </source>
</evidence>
<gene>
    <name evidence="2" type="ORF">IAD15_11025</name>
</gene>
<comment type="caution">
    <text evidence="2">The sequence shown here is derived from an EMBL/GenBank/DDBJ whole genome shotgun (WGS) entry which is preliminary data.</text>
</comment>
<sequence>MLEKNNQPLLEGLADDYSDFLETLEYIREIEMLPASEKKQILVEHNIELSKKKILKCYAKHENIRKVINKLTHKFSQEIEAWQEDEEAFYGPELFSLYIRQTILEEVNPFQTMPKVAKLIDRATQLPEADDIDTKEDFEPVFKIVKKAIKLGKLYERQTTTELFELFDFEFGLYMSSYMLHLYDFDWTEEEISCLIKLVKKFEKQFPLDPLIGEWKLDIMELFDTIGLKQEYVDFIDEAYAKHQIENGELANVLMNIALYHEDILLAQKIDESLLMPHDAIDKEDEEAKLALAKLEWLQSGRPGQEFEYVRSSQDAADEEDEESIDILEESFPF</sequence>
<dbReference type="Proteomes" id="UP000824175">
    <property type="component" value="Unassembled WGS sequence"/>
</dbReference>
<evidence type="ECO:0000313" key="2">
    <source>
        <dbReference type="EMBL" id="HIU14579.1"/>
    </source>
</evidence>
<protein>
    <submittedName>
        <fullName evidence="2">Uncharacterized protein</fullName>
    </submittedName>
</protein>
<organism evidence="2 3">
    <name type="scientific">Candidatus Fimiplasma intestinipullorum</name>
    <dbReference type="NCBI Taxonomy" id="2840825"/>
    <lineage>
        <taxon>Bacteria</taxon>
        <taxon>Bacillati</taxon>
        <taxon>Bacillota</taxon>
        <taxon>Clostridia</taxon>
        <taxon>Eubacteriales</taxon>
        <taxon>Candidatus Fimiplasma</taxon>
    </lineage>
</organism>
<proteinExistence type="predicted"/>
<reference evidence="2" key="1">
    <citation type="submission" date="2020-10" db="EMBL/GenBank/DDBJ databases">
        <authorList>
            <person name="Gilroy R."/>
        </authorList>
    </citation>
    <scope>NUCLEOTIDE SEQUENCE</scope>
    <source>
        <strain evidence="2">CHK195-11698</strain>
    </source>
</reference>
<evidence type="ECO:0000256" key="1">
    <source>
        <dbReference type="SAM" id="MobiDB-lite"/>
    </source>
</evidence>
<reference evidence="2" key="2">
    <citation type="journal article" date="2021" name="PeerJ">
        <title>Extensive microbial diversity within the chicken gut microbiome revealed by metagenomics and culture.</title>
        <authorList>
            <person name="Gilroy R."/>
            <person name="Ravi A."/>
            <person name="Getino M."/>
            <person name="Pursley I."/>
            <person name="Horton D.L."/>
            <person name="Alikhan N.F."/>
            <person name="Baker D."/>
            <person name="Gharbi K."/>
            <person name="Hall N."/>
            <person name="Watson M."/>
            <person name="Adriaenssens E.M."/>
            <person name="Foster-Nyarko E."/>
            <person name="Jarju S."/>
            <person name="Secka A."/>
            <person name="Antonio M."/>
            <person name="Oren A."/>
            <person name="Chaudhuri R.R."/>
            <person name="La Ragione R."/>
            <person name="Hildebrand F."/>
            <person name="Pallen M.J."/>
        </authorList>
    </citation>
    <scope>NUCLEOTIDE SEQUENCE</scope>
    <source>
        <strain evidence="2">CHK195-11698</strain>
    </source>
</reference>
<dbReference type="EMBL" id="DVMJ01000098">
    <property type="protein sequence ID" value="HIU14579.1"/>
    <property type="molecule type" value="Genomic_DNA"/>
</dbReference>
<feature type="compositionally biased region" description="Acidic residues" evidence="1">
    <location>
        <begin position="316"/>
        <end position="334"/>
    </location>
</feature>
<accession>A0A9D1HSA6</accession>
<feature type="region of interest" description="Disordered" evidence="1">
    <location>
        <begin position="310"/>
        <end position="334"/>
    </location>
</feature>
<name>A0A9D1HSA6_9FIRM</name>